<dbReference type="InterPro" id="IPR021920">
    <property type="entry name" value="DUF3531"/>
</dbReference>
<dbReference type="Proteomes" id="UP001497392">
    <property type="component" value="Unassembled WGS sequence"/>
</dbReference>
<name>A0ABP1FYK2_9CHLO</name>
<reference evidence="1 2" key="1">
    <citation type="submission" date="2024-06" db="EMBL/GenBank/DDBJ databases">
        <authorList>
            <person name="Kraege A."/>
            <person name="Thomma B."/>
        </authorList>
    </citation>
    <scope>NUCLEOTIDE SEQUENCE [LARGE SCALE GENOMIC DNA]</scope>
</reference>
<dbReference type="EMBL" id="CAXHTA020000009">
    <property type="protein sequence ID" value="CAL5223590.1"/>
    <property type="molecule type" value="Genomic_DNA"/>
</dbReference>
<dbReference type="PANTHER" id="PTHR46737">
    <property type="entry name" value="OS02G0827600 PROTEIN"/>
    <property type="match status" value="1"/>
</dbReference>
<sequence>MAGSTYTPSFAVHQHLTLPFCCRGTATQLICLHSWHSQQKTNHTLTVNRPCSSIGRKAKLKLWAAGFESATASPNNVGSGGKPELMKVQFREVDTFNLWIWLEMAAPPSEDDADMLDTVLTSWFMIGRLGGYNSMNLQAAHVGGSSVSFMDYDQSQSDTALQALFHDMGAVEQQGSWCRCWFDLGTADELGLDVLINTLTCFSKENVGIKQLIIGGVNKDWPVPKKQAGLI</sequence>
<evidence type="ECO:0000313" key="1">
    <source>
        <dbReference type="EMBL" id="CAL5223590.1"/>
    </source>
</evidence>
<proteinExistence type="predicted"/>
<comment type="caution">
    <text evidence="1">The sequence shown here is derived from an EMBL/GenBank/DDBJ whole genome shotgun (WGS) entry which is preliminary data.</text>
</comment>
<organism evidence="1 2">
    <name type="scientific">Coccomyxa viridis</name>
    <dbReference type="NCBI Taxonomy" id="1274662"/>
    <lineage>
        <taxon>Eukaryota</taxon>
        <taxon>Viridiplantae</taxon>
        <taxon>Chlorophyta</taxon>
        <taxon>core chlorophytes</taxon>
        <taxon>Trebouxiophyceae</taxon>
        <taxon>Trebouxiophyceae incertae sedis</taxon>
        <taxon>Coccomyxaceae</taxon>
        <taxon>Coccomyxa</taxon>
    </lineage>
</organism>
<dbReference type="PANTHER" id="PTHR46737:SF2">
    <property type="entry name" value="OS02G0827600 PROTEIN"/>
    <property type="match status" value="1"/>
</dbReference>
<dbReference type="Pfam" id="PF12049">
    <property type="entry name" value="DUF3531"/>
    <property type="match status" value="1"/>
</dbReference>
<accession>A0ABP1FYK2</accession>
<keyword evidence="2" id="KW-1185">Reference proteome</keyword>
<gene>
    <name evidence="1" type="primary">g6127</name>
    <name evidence="1" type="ORF">VP750_LOCUS5249</name>
</gene>
<evidence type="ECO:0000313" key="2">
    <source>
        <dbReference type="Proteomes" id="UP001497392"/>
    </source>
</evidence>
<protein>
    <submittedName>
        <fullName evidence="1">G6127 protein</fullName>
    </submittedName>
</protein>